<evidence type="ECO:0000256" key="6">
    <source>
        <dbReference type="ARBA" id="ARBA00022989"/>
    </source>
</evidence>
<gene>
    <name evidence="9" type="primary">yndE_1</name>
    <name evidence="9" type="ORF">PAECIP111802_00063</name>
</gene>
<dbReference type="Proteomes" id="UP000730618">
    <property type="component" value="Unassembled WGS sequence"/>
</dbReference>
<comment type="caution">
    <text evidence="9">The sequence shown here is derived from an EMBL/GenBank/DDBJ whole genome shotgun (WGS) entry which is preliminary data.</text>
</comment>
<evidence type="ECO:0000256" key="5">
    <source>
        <dbReference type="ARBA" id="ARBA00022692"/>
    </source>
</evidence>
<evidence type="ECO:0000256" key="3">
    <source>
        <dbReference type="ARBA" id="ARBA00022448"/>
    </source>
</evidence>
<feature type="transmembrane region" description="Helical" evidence="8">
    <location>
        <begin position="107"/>
        <end position="131"/>
    </location>
</feature>
<feature type="transmembrane region" description="Helical" evidence="8">
    <location>
        <begin position="80"/>
        <end position="101"/>
    </location>
</feature>
<keyword evidence="3" id="KW-0813">Transport</keyword>
<feature type="transmembrane region" description="Helical" evidence="8">
    <location>
        <begin position="307"/>
        <end position="324"/>
    </location>
</feature>
<comment type="subcellular location">
    <subcellularLocation>
        <location evidence="1">Membrane</location>
        <topology evidence="1">Multi-pass membrane protein</topology>
    </subcellularLocation>
</comment>
<accession>A0ABM8V9T7</accession>
<keyword evidence="10" id="KW-1185">Reference proteome</keyword>
<keyword evidence="5 8" id="KW-0812">Transmembrane</keyword>
<dbReference type="PANTHER" id="PTHR34975:SF2">
    <property type="entry name" value="SPORE GERMINATION PROTEIN A2"/>
    <property type="match status" value="1"/>
</dbReference>
<evidence type="ECO:0000256" key="7">
    <source>
        <dbReference type="ARBA" id="ARBA00023136"/>
    </source>
</evidence>
<evidence type="ECO:0000256" key="4">
    <source>
        <dbReference type="ARBA" id="ARBA00022544"/>
    </source>
</evidence>
<evidence type="ECO:0000256" key="8">
    <source>
        <dbReference type="SAM" id="Phobius"/>
    </source>
</evidence>
<dbReference type="RefSeq" id="WP_218096465.1">
    <property type="nucleotide sequence ID" value="NZ_CAJVCE010000001.1"/>
</dbReference>
<keyword evidence="6 8" id="KW-1133">Transmembrane helix</keyword>
<evidence type="ECO:0000256" key="2">
    <source>
        <dbReference type="ARBA" id="ARBA00007998"/>
    </source>
</evidence>
<organism evidence="9 10">
    <name type="scientific">Paenibacillus allorhizosphaerae</name>
    <dbReference type="NCBI Taxonomy" id="2849866"/>
    <lineage>
        <taxon>Bacteria</taxon>
        <taxon>Bacillati</taxon>
        <taxon>Bacillota</taxon>
        <taxon>Bacilli</taxon>
        <taxon>Bacillales</taxon>
        <taxon>Paenibacillaceae</taxon>
        <taxon>Paenibacillus</taxon>
    </lineage>
</organism>
<proteinExistence type="inferred from homology"/>
<reference evidence="9 10" key="1">
    <citation type="submission" date="2021-06" db="EMBL/GenBank/DDBJ databases">
        <authorList>
            <person name="Criscuolo A."/>
        </authorList>
    </citation>
    <scope>NUCLEOTIDE SEQUENCE [LARGE SCALE GENOMIC DNA]</scope>
    <source>
        <strain evidence="10">CIP 111802</strain>
    </source>
</reference>
<feature type="transmembrane region" description="Helical" evidence="8">
    <location>
        <begin position="220"/>
        <end position="249"/>
    </location>
</feature>
<evidence type="ECO:0000313" key="9">
    <source>
        <dbReference type="EMBL" id="CAG7614330.1"/>
    </source>
</evidence>
<sequence length="368" mass="40504">MDDMTLTNRQLFWMMVSMQVIMTILLTTSPAIQSAQQDAWLSSILATGIGSGIAYISVKLGTFFPGQSLVSYSRLLLGKWLGRMVSSLYLIFWIITLAVILKQFSLFITGTIMPKTPVPIIIILMLIVVLYPTMHGVAVIARICELTGPIILIGVVGPMFLAVNEMKADRLLPVLSDNGYLSIMKGSLPTATFLGDCIMTLVLVSFIIHHKHTVRHVVSGVMVSGILVFLSILVSILIFGPHVAAGYPYPMLMIVRSISLGGIVENLDAIVITIWIMSIFTKLSLYLFVAGYGTAQLFGLKDWRKPMWIIAPVCMILALIPFNFEEISVIFPTVVAVRYLFPICMVGGPLLLFLVALIRRSKIKGVHG</sequence>
<evidence type="ECO:0000256" key="1">
    <source>
        <dbReference type="ARBA" id="ARBA00004141"/>
    </source>
</evidence>
<keyword evidence="7 8" id="KW-0472">Membrane</keyword>
<feature type="transmembrane region" description="Helical" evidence="8">
    <location>
        <begin position="336"/>
        <end position="358"/>
    </location>
</feature>
<dbReference type="PANTHER" id="PTHR34975">
    <property type="entry name" value="SPORE GERMINATION PROTEIN A2"/>
    <property type="match status" value="1"/>
</dbReference>
<protein>
    <submittedName>
        <fullName evidence="9">Spore germination protein YndE</fullName>
    </submittedName>
</protein>
<feature type="transmembrane region" description="Helical" evidence="8">
    <location>
        <begin position="269"/>
        <end position="295"/>
    </location>
</feature>
<evidence type="ECO:0000313" key="10">
    <source>
        <dbReference type="Proteomes" id="UP000730618"/>
    </source>
</evidence>
<dbReference type="InterPro" id="IPR004761">
    <property type="entry name" value="Spore_GerAB"/>
</dbReference>
<feature type="transmembrane region" description="Helical" evidence="8">
    <location>
        <begin position="183"/>
        <end position="208"/>
    </location>
</feature>
<comment type="similarity">
    <text evidence="2">Belongs to the amino acid-polyamine-organocation (APC) superfamily. Spore germination protein (SGP) (TC 2.A.3.9) family.</text>
</comment>
<name>A0ABM8V9T7_9BACL</name>
<feature type="transmembrane region" description="Helical" evidence="8">
    <location>
        <begin position="143"/>
        <end position="163"/>
    </location>
</feature>
<feature type="transmembrane region" description="Helical" evidence="8">
    <location>
        <begin position="12"/>
        <end position="33"/>
    </location>
</feature>
<dbReference type="NCBIfam" id="TIGR00912">
    <property type="entry name" value="2A0309"/>
    <property type="match status" value="1"/>
</dbReference>
<keyword evidence="4" id="KW-0309">Germination</keyword>
<dbReference type="Pfam" id="PF03845">
    <property type="entry name" value="Spore_permease"/>
    <property type="match status" value="1"/>
</dbReference>
<feature type="transmembrane region" description="Helical" evidence="8">
    <location>
        <begin position="39"/>
        <end position="60"/>
    </location>
</feature>
<dbReference type="EMBL" id="CAJVCE010000001">
    <property type="protein sequence ID" value="CAG7614330.1"/>
    <property type="molecule type" value="Genomic_DNA"/>
</dbReference>